<name>A0A164FD74_9CRUS</name>
<protein>
    <submittedName>
        <fullName evidence="1">Uncharacterized protein</fullName>
    </submittedName>
</protein>
<sequence>PDRKALLTFSSSKSIHSDRASLQGGGGKEKGAESIFSQSCEQEKIKQKVIF</sequence>
<evidence type="ECO:0000313" key="2">
    <source>
        <dbReference type="Proteomes" id="UP000076858"/>
    </source>
</evidence>
<keyword evidence="2" id="KW-1185">Reference proteome</keyword>
<comment type="caution">
    <text evidence="1">The sequence shown here is derived from an EMBL/GenBank/DDBJ whole genome shotgun (WGS) entry which is preliminary data.</text>
</comment>
<gene>
    <name evidence="1" type="ORF">APZ42_007313</name>
</gene>
<proteinExistence type="predicted"/>
<dbReference type="Proteomes" id="UP000076858">
    <property type="component" value="Unassembled WGS sequence"/>
</dbReference>
<reference evidence="1 2" key="1">
    <citation type="submission" date="2016-03" db="EMBL/GenBank/DDBJ databases">
        <title>EvidentialGene: Evidence-directed Construction of Genes on Genomes.</title>
        <authorList>
            <person name="Gilbert D.G."/>
            <person name="Choi J.-H."/>
            <person name="Mockaitis K."/>
            <person name="Colbourne J."/>
            <person name="Pfrender M."/>
        </authorList>
    </citation>
    <scope>NUCLEOTIDE SEQUENCE [LARGE SCALE GENOMIC DNA]</scope>
    <source>
        <strain evidence="1 2">Xinb3</strain>
        <tissue evidence="1">Complete organism</tissue>
    </source>
</reference>
<evidence type="ECO:0000313" key="1">
    <source>
        <dbReference type="EMBL" id="KZR97677.1"/>
    </source>
</evidence>
<organism evidence="1 2">
    <name type="scientific">Daphnia magna</name>
    <dbReference type="NCBI Taxonomy" id="35525"/>
    <lineage>
        <taxon>Eukaryota</taxon>
        <taxon>Metazoa</taxon>
        <taxon>Ecdysozoa</taxon>
        <taxon>Arthropoda</taxon>
        <taxon>Crustacea</taxon>
        <taxon>Branchiopoda</taxon>
        <taxon>Diplostraca</taxon>
        <taxon>Cladocera</taxon>
        <taxon>Anomopoda</taxon>
        <taxon>Daphniidae</taxon>
        <taxon>Daphnia</taxon>
    </lineage>
</organism>
<feature type="non-terminal residue" evidence="1">
    <location>
        <position position="1"/>
    </location>
</feature>
<dbReference type="EMBL" id="LRGB01020529">
    <property type="protein sequence ID" value="KZR97677.1"/>
    <property type="molecule type" value="Genomic_DNA"/>
</dbReference>
<dbReference type="AlphaFoldDB" id="A0A164FD74"/>
<accession>A0A164FD74</accession>